<evidence type="ECO:0008006" key="4">
    <source>
        <dbReference type="Google" id="ProtNLM"/>
    </source>
</evidence>
<evidence type="ECO:0000313" key="3">
    <source>
        <dbReference type="Proteomes" id="UP001147760"/>
    </source>
</evidence>
<dbReference type="Proteomes" id="UP001147760">
    <property type="component" value="Unassembled WGS sequence"/>
</dbReference>
<reference evidence="2" key="1">
    <citation type="submission" date="2022-12" db="EMBL/GenBank/DDBJ databases">
        <authorList>
            <person name="Petersen C."/>
        </authorList>
    </citation>
    <scope>NUCLEOTIDE SEQUENCE</scope>
    <source>
        <strain evidence="2">IBT 17660</strain>
    </source>
</reference>
<dbReference type="PANTHER" id="PTHR45681">
    <property type="entry name" value="POLYKETIDE SYNTHASE 44-RELATED"/>
    <property type="match status" value="1"/>
</dbReference>
<dbReference type="AlphaFoldDB" id="A0A9W9WI97"/>
<sequence>MFQGDQITRPVRLTRPQPGIDSLVWNTDGGHGRNRPARLWTRGSWHCSGDWITRQWLPAWKSSDMFRRFFPGQNGHPFGSVIYSLCHIARIRAGDTILVHAVSGGIGQAAVQYAKVKEAEIFMTLSSIKRKEFIMEPFGSPEDHIFSSRDLSFSGGIKPIAPRG</sequence>
<keyword evidence="3" id="KW-1185">Reference proteome</keyword>
<evidence type="ECO:0000313" key="2">
    <source>
        <dbReference type="EMBL" id="KAJ5465511.1"/>
    </source>
</evidence>
<protein>
    <recommendedName>
        <fullName evidence="4">Enoyl reductase (ER) domain-containing protein</fullName>
    </recommendedName>
</protein>
<dbReference type="OrthoDB" id="329835at2759"/>
<organism evidence="2 3">
    <name type="scientific">Penicillium desertorum</name>
    <dbReference type="NCBI Taxonomy" id="1303715"/>
    <lineage>
        <taxon>Eukaryota</taxon>
        <taxon>Fungi</taxon>
        <taxon>Dikarya</taxon>
        <taxon>Ascomycota</taxon>
        <taxon>Pezizomycotina</taxon>
        <taxon>Eurotiomycetes</taxon>
        <taxon>Eurotiomycetidae</taxon>
        <taxon>Eurotiales</taxon>
        <taxon>Aspergillaceae</taxon>
        <taxon>Penicillium</taxon>
    </lineage>
</organism>
<dbReference type="SUPFAM" id="SSF51735">
    <property type="entry name" value="NAD(P)-binding Rossmann-fold domains"/>
    <property type="match status" value="1"/>
</dbReference>
<dbReference type="PANTHER" id="PTHR45681:SF6">
    <property type="entry name" value="POLYKETIDE SYNTHASE 37"/>
    <property type="match status" value="1"/>
</dbReference>
<reference evidence="2" key="2">
    <citation type="journal article" date="2023" name="IMA Fungus">
        <title>Comparative genomic study of the Penicillium genus elucidates a diverse pangenome and 15 lateral gene transfer events.</title>
        <authorList>
            <person name="Petersen C."/>
            <person name="Sorensen T."/>
            <person name="Nielsen M.R."/>
            <person name="Sondergaard T.E."/>
            <person name="Sorensen J.L."/>
            <person name="Fitzpatrick D.A."/>
            <person name="Frisvad J.C."/>
            <person name="Nielsen K.L."/>
        </authorList>
    </citation>
    <scope>NUCLEOTIDE SEQUENCE</scope>
    <source>
        <strain evidence="2">IBT 17660</strain>
    </source>
</reference>
<keyword evidence="1" id="KW-0808">Transferase</keyword>
<dbReference type="EMBL" id="JAPWDO010000006">
    <property type="protein sequence ID" value="KAJ5465511.1"/>
    <property type="molecule type" value="Genomic_DNA"/>
</dbReference>
<dbReference type="GO" id="GO:0016740">
    <property type="term" value="F:transferase activity"/>
    <property type="evidence" value="ECO:0007669"/>
    <property type="project" value="UniProtKB-KW"/>
</dbReference>
<dbReference type="InterPro" id="IPR050444">
    <property type="entry name" value="Polyketide_Synthase"/>
</dbReference>
<comment type="caution">
    <text evidence="2">The sequence shown here is derived from an EMBL/GenBank/DDBJ whole genome shotgun (WGS) entry which is preliminary data.</text>
</comment>
<gene>
    <name evidence="2" type="ORF">N7530_009298</name>
</gene>
<feature type="non-terminal residue" evidence="2">
    <location>
        <position position="164"/>
    </location>
</feature>
<accession>A0A9W9WI97</accession>
<dbReference type="InterPro" id="IPR036291">
    <property type="entry name" value="NAD(P)-bd_dom_sf"/>
</dbReference>
<proteinExistence type="predicted"/>
<name>A0A9W9WI97_9EURO</name>
<dbReference type="Gene3D" id="3.90.180.10">
    <property type="entry name" value="Medium-chain alcohol dehydrogenases, catalytic domain"/>
    <property type="match status" value="1"/>
</dbReference>
<evidence type="ECO:0000256" key="1">
    <source>
        <dbReference type="ARBA" id="ARBA00022679"/>
    </source>
</evidence>